<accession>C6PZJ5</accession>
<dbReference type="RefSeq" id="WP_007063097.1">
    <property type="nucleotide sequence ID" value="NZ_ACVI01000095.1"/>
</dbReference>
<feature type="region of interest" description="Disordered" evidence="1">
    <location>
        <begin position="1"/>
        <end position="43"/>
    </location>
</feature>
<feature type="compositionally biased region" description="Basic and acidic residues" evidence="1">
    <location>
        <begin position="10"/>
        <end position="19"/>
    </location>
</feature>
<comment type="caution">
    <text evidence="2">The sequence shown here is derived from an EMBL/GenBank/DDBJ whole genome shotgun (WGS) entry which is preliminary data.</text>
</comment>
<evidence type="ECO:0000313" key="3">
    <source>
        <dbReference type="Proteomes" id="UP000004198"/>
    </source>
</evidence>
<sequence>MSVKNRHKAGNRENKKNDMNRPSGNKKNTKNPPDYENFKGEPI</sequence>
<protein>
    <submittedName>
        <fullName evidence="2">Uncharacterized protein</fullName>
    </submittedName>
</protein>
<dbReference type="Proteomes" id="UP000004198">
    <property type="component" value="Unassembled WGS sequence"/>
</dbReference>
<keyword evidence="3" id="KW-1185">Reference proteome</keyword>
<organism evidence="2 3">
    <name type="scientific">Clostridium carboxidivorans P7</name>
    <dbReference type="NCBI Taxonomy" id="536227"/>
    <lineage>
        <taxon>Bacteria</taxon>
        <taxon>Bacillati</taxon>
        <taxon>Bacillota</taxon>
        <taxon>Clostridia</taxon>
        <taxon>Eubacteriales</taxon>
        <taxon>Clostridiaceae</taxon>
        <taxon>Clostridium</taxon>
    </lineage>
</organism>
<reference evidence="2 3" key="1">
    <citation type="submission" date="2009-06" db="EMBL/GenBank/DDBJ databases">
        <title>The draft genome of Clostridium carboxidivorans P7.</title>
        <authorList>
            <consortium name="US DOE Joint Genome Institute (JGI-PGF)"/>
            <person name="Lucas S."/>
            <person name="Copeland A."/>
            <person name="Lapidus A."/>
            <person name="Glavina del Rio T."/>
            <person name="Tice H."/>
            <person name="Bruce D."/>
            <person name="Goodwin L."/>
            <person name="Pitluck S."/>
            <person name="Larimer F."/>
            <person name="Land M.L."/>
            <person name="Hauser L."/>
            <person name="Hemme C.L."/>
        </authorList>
    </citation>
    <scope>NUCLEOTIDE SEQUENCE [LARGE SCALE GENOMIC DNA]</scope>
    <source>
        <strain evidence="2 3">P7</strain>
    </source>
</reference>
<name>C6PZJ5_9CLOT</name>
<proteinExistence type="predicted"/>
<dbReference type="AlphaFoldDB" id="C6PZJ5"/>
<evidence type="ECO:0000313" key="2">
    <source>
        <dbReference type="EMBL" id="EET85343.1"/>
    </source>
</evidence>
<evidence type="ECO:0000256" key="1">
    <source>
        <dbReference type="SAM" id="MobiDB-lite"/>
    </source>
</evidence>
<dbReference type="EMBL" id="ACVI01000095">
    <property type="protein sequence ID" value="EET85343.1"/>
    <property type="molecule type" value="Genomic_DNA"/>
</dbReference>
<gene>
    <name evidence="2" type="ORF">CcarbDRAFT_4212</name>
</gene>